<sequence>MRPVGRDKGPGALSGSRGPASPYTPVATRSPELPGSAPRTFFPERSAPRSINPLGAAGQPFPEVTRTRGVARDEHAFECKFYIVELLGGE</sequence>
<accession>A0ABQ2YJV0</accession>
<keyword evidence="3" id="KW-1185">Reference proteome</keyword>
<dbReference type="Proteomes" id="UP000659223">
    <property type="component" value="Unassembled WGS sequence"/>
</dbReference>
<reference evidence="3" key="1">
    <citation type="journal article" date="2019" name="Int. J. Syst. Evol. Microbiol.">
        <title>The Global Catalogue of Microorganisms (GCM) 10K type strain sequencing project: providing services to taxonomists for standard genome sequencing and annotation.</title>
        <authorList>
            <consortium name="The Broad Institute Genomics Platform"/>
            <consortium name="The Broad Institute Genome Sequencing Center for Infectious Disease"/>
            <person name="Wu L."/>
            <person name="Ma J."/>
        </authorList>
    </citation>
    <scope>NUCLEOTIDE SEQUENCE [LARGE SCALE GENOMIC DNA]</scope>
    <source>
        <strain evidence="3">JCM 4586</strain>
    </source>
</reference>
<proteinExistence type="predicted"/>
<dbReference type="EMBL" id="BMUT01000006">
    <property type="protein sequence ID" value="GGX84786.1"/>
    <property type="molecule type" value="Genomic_DNA"/>
</dbReference>
<feature type="region of interest" description="Disordered" evidence="1">
    <location>
        <begin position="1"/>
        <end position="61"/>
    </location>
</feature>
<organism evidence="2 3">
    <name type="scientific">Streptomyces hiroshimensis</name>
    <dbReference type="NCBI Taxonomy" id="66424"/>
    <lineage>
        <taxon>Bacteria</taxon>
        <taxon>Bacillati</taxon>
        <taxon>Actinomycetota</taxon>
        <taxon>Actinomycetes</taxon>
        <taxon>Kitasatosporales</taxon>
        <taxon>Streptomycetaceae</taxon>
        <taxon>Streptomyces</taxon>
    </lineage>
</organism>
<evidence type="ECO:0000313" key="3">
    <source>
        <dbReference type="Proteomes" id="UP000659223"/>
    </source>
</evidence>
<name>A0ABQ2YJV0_9ACTN</name>
<gene>
    <name evidence="2" type="ORF">GCM10010324_33050</name>
</gene>
<protein>
    <submittedName>
        <fullName evidence="2">Uncharacterized protein</fullName>
    </submittedName>
</protein>
<evidence type="ECO:0000313" key="2">
    <source>
        <dbReference type="EMBL" id="GGX84786.1"/>
    </source>
</evidence>
<evidence type="ECO:0000256" key="1">
    <source>
        <dbReference type="SAM" id="MobiDB-lite"/>
    </source>
</evidence>
<comment type="caution">
    <text evidence="2">The sequence shown here is derived from an EMBL/GenBank/DDBJ whole genome shotgun (WGS) entry which is preliminary data.</text>
</comment>